<sequence length="789" mass="91685">MKYLLLIIVFFCFFDPTFCLTGKFWQVTDQHYDWKYKYQSRPSHGNCRKGEGNAGYYGDYNCDVPWLTLESAIEEMSIIEPNVDFVINSGDTMPHAGGSAEEKLQTIVNTTNLIRKYFPNTTVFYSPGNHDFKPKHGCQLGENPWLAEMAQGISPILNPEQTETFLKGGYYSQVIEGLRVVIMNTVLYYKNNKYTRHSDGDPSDQYLWITSQIDEAYENDEKVLFVGHVPPGYAERFGSMNFHDQYNTPFMKVFEEHPHKEIILASLFGHLHSDSFRLTDNAGPLLLAPALTPWKNYHTELGVPNNLGMGRLFSYDKQDKTLLKYEQYSADLQTCNEDLKLIWQLEYDSSQEPFCMEDLSLKSYEKLFYQMLTDEEIFNHYLDFNILKYKPDPCGLDYYDWKYKYQSRPSHGNCRKGEGNAGYYGDYNCDIPWLTLESAIEEMSIIEPNVDFVINSGDTFPHAGGSAVEKLQTIVNTTNLIRMYFPNTTVFYSPGNHDFKPMHGCDPGNLWLVEMAQSISPILNPEQTETFLKGGYYSQVIEGLRVVIMNTVLYYKNNKYTKDLEGDPADQFLWITSQIDEAYENDEKVLFVGHVPPGYAERFGSMNFHDQYNTPFMKVFEEHPHKEIILASLFGHLHSDSFRLTDNAGPLLLAPALTPWKNYHTELGVPNNLGMGRLFSYDKQDKTLLKYEQYSADLQTCNEDLKLIWQLEYDSSQEPFYMEDLSIQSYHKLFDQMANDEEIFNHYLDFNILKYKADPCDQECKNRQLCSIEYLHSNYYELCREFMKI</sequence>
<accession>A0ABQ8ZAZ8</accession>
<evidence type="ECO:0000259" key="8">
    <source>
        <dbReference type="Pfam" id="PF19272"/>
    </source>
</evidence>
<proteinExistence type="inferred from homology"/>
<keyword evidence="4" id="KW-0378">Hydrolase</keyword>
<feature type="signal peptide" evidence="6">
    <location>
        <begin position="1"/>
        <end position="19"/>
    </location>
</feature>
<dbReference type="Gene3D" id="3.60.21.10">
    <property type="match status" value="2"/>
</dbReference>
<keyword evidence="3" id="KW-0964">Secreted</keyword>
<comment type="similarity">
    <text evidence="2">Belongs to the acid sphingomyelinase family.</text>
</comment>
<dbReference type="Proteomes" id="UP001150062">
    <property type="component" value="Unassembled WGS sequence"/>
</dbReference>
<reference evidence="9" key="1">
    <citation type="submission" date="2022-08" db="EMBL/GenBank/DDBJ databases">
        <title>Novel sulfate-reducing endosymbionts in the free-living metamonad Anaeramoeba.</title>
        <authorList>
            <person name="Jerlstrom-Hultqvist J."/>
            <person name="Cepicka I."/>
            <person name="Gallot-Lavallee L."/>
            <person name="Salas-Leiva D."/>
            <person name="Curtis B.A."/>
            <person name="Zahonova K."/>
            <person name="Pipaliya S."/>
            <person name="Dacks J."/>
            <person name="Roger A.J."/>
        </authorList>
    </citation>
    <scope>NUCLEOTIDE SEQUENCE</scope>
    <source>
        <strain evidence="9">Schooner1</strain>
    </source>
</reference>
<evidence type="ECO:0000256" key="2">
    <source>
        <dbReference type="ARBA" id="ARBA00008234"/>
    </source>
</evidence>
<name>A0ABQ8ZAZ8_9EUKA</name>
<dbReference type="PANTHER" id="PTHR10340">
    <property type="entry name" value="SPHINGOMYELIN PHOSPHODIESTERASE"/>
    <property type="match status" value="1"/>
</dbReference>
<feature type="domain" description="Sphingomyelin phosphodiesterase C-terminal" evidence="8">
    <location>
        <begin position="285"/>
        <end position="389"/>
    </location>
</feature>
<organism evidence="9 10">
    <name type="scientific">Anaeramoeba flamelloides</name>
    <dbReference type="NCBI Taxonomy" id="1746091"/>
    <lineage>
        <taxon>Eukaryota</taxon>
        <taxon>Metamonada</taxon>
        <taxon>Anaeramoebidae</taxon>
        <taxon>Anaeramoeba</taxon>
    </lineage>
</organism>
<evidence type="ECO:0000256" key="1">
    <source>
        <dbReference type="ARBA" id="ARBA00004613"/>
    </source>
</evidence>
<evidence type="ECO:0000256" key="4">
    <source>
        <dbReference type="ARBA" id="ARBA00022801"/>
    </source>
</evidence>
<keyword evidence="10" id="KW-1185">Reference proteome</keyword>
<dbReference type="InterPro" id="IPR029052">
    <property type="entry name" value="Metallo-depent_PP-like"/>
</dbReference>
<comment type="subcellular location">
    <subcellularLocation>
        <location evidence="1">Secreted</location>
    </subcellularLocation>
</comment>
<dbReference type="InterPro" id="IPR004843">
    <property type="entry name" value="Calcineurin-like_PHP"/>
</dbReference>
<dbReference type="Pfam" id="PF19272">
    <property type="entry name" value="ASMase_C"/>
    <property type="match status" value="2"/>
</dbReference>
<protein>
    <submittedName>
        <fullName evidence="9">Sphingomyelin phosphodiesterase</fullName>
    </submittedName>
</protein>
<evidence type="ECO:0000256" key="3">
    <source>
        <dbReference type="ARBA" id="ARBA00022525"/>
    </source>
</evidence>
<feature type="domain" description="Sphingomyelin phosphodiesterase C-terminal" evidence="8">
    <location>
        <begin position="651"/>
        <end position="783"/>
    </location>
</feature>
<feature type="chain" id="PRO_5047366273" evidence="6">
    <location>
        <begin position="20"/>
        <end position="789"/>
    </location>
</feature>
<keyword evidence="6" id="KW-0732">Signal</keyword>
<dbReference type="Pfam" id="PF00149">
    <property type="entry name" value="Metallophos"/>
    <property type="match status" value="2"/>
</dbReference>
<feature type="domain" description="Calcineurin-like phosphoesterase" evidence="7">
    <location>
        <begin position="437"/>
        <end position="639"/>
    </location>
</feature>
<comment type="caution">
    <text evidence="9">The sequence shown here is derived from an EMBL/GenBank/DDBJ whole genome shotgun (WGS) entry which is preliminary data.</text>
</comment>
<evidence type="ECO:0000256" key="6">
    <source>
        <dbReference type="SAM" id="SignalP"/>
    </source>
</evidence>
<feature type="domain" description="Calcineurin-like phosphoesterase" evidence="7">
    <location>
        <begin position="23"/>
        <end position="273"/>
    </location>
</feature>
<keyword evidence="5" id="KW-0325">Glycoprotein</keyword>
<dbReference type="InterPro" id="IPR045473">
    <property type="entry name" value="ASM_C"/>
</dbReference>
<dbReference type="EMBL" id="JAOAOG010000028">
    <property type="protein sequence ID" value="KAJ6253887.1"/>
    <property type="molecule type" value="Genomic_DNA"/>
</dbReference>
<evidence type="ECO:0000259" key="7">
    <source>
        <dbReference type="Pfam" id="PF00149"/>
    </source>
</evidence>
<evidence type="ECO:0000256" key="5">
    <source>
        <dbReference type="ARBA" id="ARBA00023180"/>
    </source>
</evidence>
<gene>
    <name evidence="9" type="ORF">M0813_13305</name>
</gene>
<dbReference type="PANTHER" id="PTHR10340:SF57">
    <property type="entry name" value="METALLOPHOS DOMAIN-CONTAINING PROTEIN"/>
    <property type="match status" value="1"/>
</dbReference>
<evidence type="ECO:0000313" key="10">
    <source>
        <dbReference type="Proteomes" id="UP001150062"/>
    </source>
</evidence>
<dbReference type="SUPFAM" id="SSF56300">
    <property type="entry name" value="Metallo-dependent phosphatases"/>
    <property type="match status" value="2"/>
</dbReference>
<evidence type="ECO:0000313" key="9">
    <source>
        <dbReference type="EMBL" id="KAJ6253887.1"/>
    </source>
</evidence>